<dbReference type="Pfam" id="PF00664">
    <property type="entry name" value="ABC_membrane"/>
    <property type="match status" value="1"/>
</dbReference>
<evidence type="ECO:0000313" key="12">
    <source>
        <dbReference type="Proteomes" id="UP000194236"/>
    </source>
</evidence>
<evidence type="ECO:0000256" key="4">
    <source>
        <dbReference type="ARBA" id="ARBA00022692"/>
    </source>
</evidence>
<dbReference type="GO" id="GO:0140359">
    <property type="term" value="F:ABC-type transporter activity"/>
    <property type="evidence" value="ECO:0007669"/>
    <property type="project" value="InterPro"/>
</dbReference>
<organism evidence="11 12">
    <name type="scientific">Euroglyphus maynei</name>
    <name type="common">Mayne's house dust mite</name>
    <dbReference type="NCBI Taxonomy" id="6958"/>
    <lineage>
        <taxon>Eukaryota</taxon>
        <taxon>Metazoa</taxon>
        <taxon>Ecdysozoa</taxon>
        <taxon>Arthropoda</taxon>
        <taxon>Chelicerata</taxon>
        <taxon>Arachnida</taxon>
        <taxon>Acari</taxon>
        <taxon>Acariformes</taxon>
        <taxon>Sarcoptiformes</taxon>
        <taxon>Astigmata</taxon>
        <taxon>Psoroptidia</taxon>
        <taxon>Analgoidea</taxon>
        <taxon>Pyroglyphidae</taxon>
        <taxon>Pyroglyphinae</taxon>
        <taxon>Euroglyphus</taxon>
    </lineage>
</organism>
<dbReference type="InterPro" id="IPR011527">
    <property type="entry name" value="ABC1_TM_dom"/>
</dbReference>
<dbReference type="PANTHER" id="PTHR24223">
    <property type="entry name" value="ATP-BINDING CASSETTE SUB-FAMILY C"/>
    <property type="match status" value="1"/>
</dbReference>
<keyword evidence="6" id="KW-0067">ATP-binding</keyword>
<evidence type="ECO:0000256" key="5">
    <source>
        <dbReference type="ARBA" id="ARBA00022741"/>
    </source>
</evidence>
<dbReference type="OrthoDB" id="6500128at2759"/>
<sequence length="395" mass="46484">MAKVNFSKNQYDLNRNISENNNHHDEQGTLKFRSNDTFDDNVDVDDDQRKIKFNNEKKTHAFDRANIISQLYCLYAFRFLWKNYKHDFNLDSFEECARDDECRRLGDRLQKCWNRQLAHKDKTKISLLRALLRTFGWRHVRDLFLNFFIYGILRMIMPVLLGRFIYFANLYREPFFSSNNGNSTTLMSEQNVRSNQQGLEWLDKLAISSTDHHLNALFYAGIHPYFMCNFRVGMNIRVALTKLIYDKSLRLSQSAIQRITIGKIVNLISTDASRFDASFMANYFIIGGPLHLIVAISFLYLYIGKACFGAIIIIFLYIPFQGFMANILSRFRSKSIILTDDRLRLMAEILPAMRVIKMYCWEKPFALLVNLARRLEIVKIRHSMIVRSINLAIFF</sequence>
<dbReference type="GO" id="GO:0016020">
    <property type="term" value="C:membrane"/>
    <property type="evidence" value="ECO:0007669"/>
    <property type="project" value="UniProtKB-SubCell"/>
</dbReference>
<dbReference type="InterPro" id="IPR036640">
    <property type="entry name" value="ABC1_TM_sf"/>
</dbReference>
<name>A0A1Y3B9M9_EURMA</name>
<keyword evidence="12" id="KW-1185">Reference proteome</keyword>
<keyword evidence="5" id="KW-0547">Nucleotide-binding</keyword>
<evidence type="ECO:0000256" key="8">
    <source>
        <dbReference type="ARBA" id="ARBA00023136"/>
    </source>
</evidence>
<dbReference type="SUPFAM" id="SSF90123">
    <property type="entry name" value="ABC transporter transmembrane region"/>
    <property type="match status" value="1"/>
</dbReference>
<evidence type="ECO:0000256" key="9">
    <source>
        <dbReference type="SAM" id="Phobius"/>
    </source>
</evidence>
<evidence type="ECO:0000256" key="1">
    <source>
        <dbReference type="ARBA" id="ARBA00004141"/>
    </source>
</evidence>
<proteinExistence type="inferred from homology"/>
<comment type="caution">
    <text evidence="11">The sequence shown here is derived from an EMBL/GenBank/DDBJ whole genome shotgun (WGS) entry which is preliminary data.</text>
</comment>
<feature type="transmembrane region" description="Helical" evidence="9">
    <location>
        <begin position="143"/>
        <end position="166"/>
    </location>
</feature>
<keyword evidence="4 9" id="KW-0812">Transmembrane</keyword>
<evidence type="ECO:0000256" key="7">
    <source>
        <dbReference type="ARBA" id="ARBA00022989"/>
    </source>
</evidence>
<keyword evidence="8 9" id="KW-0472">Membrane</keyword>
<evidence type="ECO:0000256" key="3">
    <source>
        <dbReference type="ARBA" id="ARBA00022448"/>
    </source>
</evidence>
<dbReference type="InterPro" id="IPR044746">
    <property type="entry name" value="ABCC_6TM_D1"/>
</dbReference>
<feature type="transmembrane region" description="Helical" evidence="9">
    <location>
        <begin position="283"/>
        <end position="303"/>
    </location>
</feature>
<protein>
    <recommendedName>
        <fullName evidence="10">ABC transmembrane type-1 domain-containing protein</fullName>
    </recommendedName>
</protein>
<dbReference type="PANTHER" id="PTHR24223:SF456">
    <property type="entry name" value="MULTIDRUG RESISTANCE-ASSOCIATED PROTEIN LETHAL(2)03659"/>
    <property type="match status" value="1"/>
</dbReference>
<dbReference type="GO" id="GO:0005524">
    <property type="term" value="F:ATP binding"/>
    <property type="evidence" value="ECO:0007669"/>
    <property type="project" value="UniProtKB-KW"/>
</dbReference>
<dbReference type="AlphaFoldDB" id="A0A1Y3B9M9"/>
<reference evidence="11 12" key="1">
    <citation type="submission" date="2017-03" db="EMBL/GenBank/DDBJ databases">
        <title>Genome Survey of Euroglyphus maynei.</title>
        <authorList>
            <person name="Arlian L.G."/>
            <person name="Morgan M.S."/>
            <person name="Rider S.D."/>
        </authorList>
    </citation>
    <scope>NUCLEOTIDE SEQUENCE [LARGE SCALE GENOMIC DNA]</scope>
    <source>
        <strain evidence="11">Arlian Lab</strain>
        <tissue evidence="11">Whole body</tissue>
    </source>
</reference>
<comment type="subcellular location">
    <subcellularLocation>
        <location evidence="1">Membrane</location>
        <topology evidence="1">Multi-pass membrane protein</topology>
    </subcellularLocation>
</comment>
<dbReference type="CDD" id="cd18579">
    <property type="entry name" value="ABC_6TM_ABCC_D1"/>
    <property type="match status" value="1"/>
</dbReference>
<dbReference type="InterPro" id="IPR050173">
    <property type="entry name" value="ABC_transporter_C-like"/>
</dbReference>
<keyword evidence="3" id="KW-0813">Transport</keyword>
<evidence type="ECO:0000256" key="6">
    <source>
        <dbReference type="ARBA" id="ARBA00022840"/>
    </source>
</evidence>
<feature type="non-terminal residue" evidence="11">
    <location>
        <position position="395"/>
    </location>
</feature>
<dbReference type="Proteomes" id="UP000194236">
    <property type="component" value="Unassembled WGS sequence"/>
</dbReference>
<dbReference type="Gene3D" id="1.20.1560.10">
    <property type="entry name" value="ABC transporter type 1, transmembrane domain"/>
    <property type="match status" value="1"/>
</dbReference>
<comment type="similarity">
    <text evidence="2">Belongs to the ABC transporter superfamily. ABCC family. Conjugate transporter (TC 3.A.1.208) subfamily.</text>
</comment>
<dbReference type="PROSITE" id="PS50929">
    <property type="entry name" value="ABC_TM1F"/>
    <property type="match status" value="1"/>
</dbReference>
<accession>A0A1Y3B9M9</accession>
<evidence type="ECO:0000259" key="10">
    <source>
        <dbReference type="PROSITE" id="PS50929"/>
    </source>
</evidence>
<evidence type="ECO:0000256" key="2">
    <source>
        <dbReference type="ARBA" id="ARBA00009726"/>
    </source>
</evidence>
<evidence type="ECO:0000313" key="11">
    <source>
        <dbReference type="EMBL" id="OTF76593.1"/>
    </source>
</evidence>
<gene>
    <name evidence="11" type="ORF">BLA29_005013</name>
</gene>
<keyword evidence="7 9" id="KW-1133">Transmembrane helix</keyword>
<feature type="domain" description="ABC transmembrane type-1" evidence="10">
    <location>
        <begin position="225"/>
        <end position="395"/>
    </location>
</feature>
<dbReference type="EMBL" id="MUJZ01036736">
    <property type="protein sequence ID" value="OTF76593.1"/>
    <property type="molecule type" value="Genomic_DNA"/>
</dbReference>
<feature type="transmembrane region" description="Helical" evidence="9">
    <location>
        <begin position="309"/>
        <end position="328"/>
    </location>
</feature>